<proteinExistence type="predicted"/>
<evidence type="ECO:0008006" key="4">
    <source>
        <dbReference type="Google" id="ProtNLM"/>
    </source>
</evidence>
<feature type="transmembrane region" description="Helical" evidence="1">
    <location>
        <begin position="132"/>
        <end position="154"/>
    </location>
</feature>
<evidence type="ECO:0000256" key="1">
    <source>
        <dbReference type="SAM" id="Phobius"/>
    </source>
</evidence>
<keyword evidence="3" id="KW-1185">Reference proteome</keyword>
<name>A0A2S3Z6S0_9MICO</name>
<feature type="transmembrane region" description="Helical" evidence="1">
    <location>
        <begin position="82"/>
        <end position="99"/>
    </location>
</feature>
<reference evidence="2 3" key="1">
    <citation type="submission" date="2018-01" db="EMBL/GenBank/DDBJ databases">
        <title>Cryobacterium sp. nov., from glaciers in China.</title>
        <authorList>
            <person name="Liu Q."/>
            <person name="Xin Y.-H."/>
        </authorList>
    </citation>
    <scope>NUCLEOTIDE SEQUENCE [LARGE SCALE GENOMIC DNA]</scope>
    <source>
        <strain evidence="2 3">TMN-42</strain>
    </source>
</reference>
<feature type="transmembrane region" description="Helical" evidence="1">
    <location>
        <begin position="202"/>
        <end position="223"/>
    </location>
</feature>
<gene>
    <name evidence="2" type="ORF">C3B61_18790</name>
</gene>
<feature type="transmembrane region" description="Helical" evidence="1">
    <location>
        <begin position="243"/>
        <end position="267"/>
    </location>
</feature>
<evidence type="ECO:0000313" key="2">
    <source>
        <dbReference type="EMBL" id="POH60880.1"/>
    </source>
</evidence>
<dbReference type="EMBL" id="PPXD01000030">
    <property type="protein sequence ID" value="POH60880.1"/>
    <property type="molecule type" value="Genomic_DNA"/>
</dbReference>
<dbReference type="AlphaFoldDB" id="A0A2S3Z6S0"/>
<comment type="caution">
    <text evidence="2">The sequence shown here is derived from an EMBL/GenBank/DDBJ whole genome shotgun (WGS) entry which is preliminary data.</text>
</comment>
<keyword evidence="1" id="KW-1133">Transmembrane helix</keyword>
<dbReference type="RefSeq" id="WP_103461998.1">
    <property type="nucleotide sequence ID" value="NZ_PPXD01000030.1"/>
</dbReference>
<keyword evidence="1" id="KW-0812">Transmembrane</keyword>
<dbReference type="Proteomes" id="UP000237340">
    <property type="component" value="Unassembled WGS sequence"/>
</dbReference>
<evidence type="ECO:0000313" key="3">
    <source>
        <dbReference type="Proteomes" id="UP000237340"/>
    </source>
</evidence>
<protein>
    <recommendedName>
        <fullName evidence="4">ABC transporter permease</fullName>
    </recommendedName>
</protein>
<feature type="transmembrane region" description="Helical" evidence="1">
    <location>
        <begin position="174"/>
        <end position="195"/>
    </location>
</feature>
<organism evidence="2 3">
    <name type="scientific">Cryobacterium zongtaii</name>
    <dbReference type="NCBI Taxonomy" id="1259217"/>
    <lineage>
        <taxon>Bacteria</taxon>
        <taxon>Bacillati</taxon>
        <taxon>Actinomycetota</taxon>
        <taxon>Actinomycetes</taxon>
        <taxon>Micrococcales</taxon>
        <taxon>Microbacteriaceae</taxon>
        <taxon>Cryobacterium</taxon>
    </lineage>
</organism>
<keyword evidence="1" id="KW-0472">Membrane</keyword>
<accession>A0A2S3Z6S0</accession>
<sequence>MNGLLLGASGNRVGAEVVKFTTTTALWMLPVLTIALTGSLTYLAGRSEVAATGGDLAGATSATNPQLYSAQPLPVEYQGFDMMNIGLILMIALGALYAGSEYRTGLLRTGLLRSSLVADPHRLRLFATRTTVLALVVAVTASAAMGGGTVLRHLALGDQGLDPLAFPPLVWRNIAGVALTWTALALLAFAIGVLARNAILPLVVIVPLSVGLGDFLTTLWAPARFVPPAAGASLYTPADGTHLGAAAGAIVLVAWVVASLTLAGIVFRRRDA</sequence>